<feature type="transmembrane region" description="Helical" evidence="7">
    <location>
        <begin position="216"/>
        <end position="235"/>
    </location>
</feature>
<reference evidence="9 11" key="1">
    <citation type="submission" date="2014-06" db="EMBL/GenBank/DDBJ databases">
        <title>Helicobacter pullorum isolates in fresh chicken meat - phenotypic and genotypic features.</title>
        <authorList>
            <person name="Borges V."/>
            <person name="Santos A."/>
            <person name="Correia C.B."/>
            <person name="Saraiva M."/>
            <person name="Menard A."/>
            <person name="Vieira L."/>
            <person name="Sampaio D.A."/>
            <person name="Gomes J.P."/>
            <person name="Oleastro M."/>
        </authorList>
    </citation>
    <scope>NUCLEOTIDE SEQUENCE [LARGE SCALE GENOMIC DNA]</scope>
    <source>
        <strain evidence="9 11">229334/12</strain>
    </source>
</reference>
<sequence length="249" mass="27706">MEEYLLFLFDKAPLGISFLAGILTFISPCVLPLIPAYLSYISEVSLSELKAYHTLDRRMRFVIVRNALFFVLGMGIVFVLLGVVAARILSGGILLSPYVAYFAGGILIIFGLHTAKVIEIPFLNYQKNAKFNVVHFSFLRDFFMPFLLGVSFSLGWTPCVGPILAGIISLASLRADEGIILMIVYTLGFSLPFLLCAFLVGYAFAFLDRIKRHFRLIEWCAGGLLIVIGILIITGKMEWLSNYLVKVLG</sequence>
<keyword evidence="6 7" id="KW-0472">Membrane</keyword>
<dbReference type="PANTHER" id="PTHR31272">
    <property type="entry name" value="CYTOCHROME C-TYPE BIOGENESIS PROTEIN HI_1454-RELATED"/>
    <property type="match status" value="1"/>
</dbReference>
<dbReference type="GO" id="GO:0017004">
    <property type="term" value="P:cytochrome complex assembly"/>
    <property type="evidence" value="ECO:0007669"/>
    <property type="project" value="UniProtKB-KW"/>
</dbReference>
<evidence type="ECO:0000256" key="3">
    <source>
        <dbReference type="ARBA" id="ARBA00022692"/>
    </source>
</evidence>
<evidence type="ECO:0000256" key="4">
    <source>
        <dbReference type="ARBA" id="ARBA00022748"/>
    </source>
</evidence>
<name>A0A0N1EBW9_9HELI</name>
<keyword evidence="5 7" id="KW-1133">Transmembrane helix</keyword>
<evidence type="ECO:0000256" key="6">
    <source>
        <dbReference type="ARBA" id="ARBA00023136"/>
    </source>
</evidence>
<dbReference type="RefSeq" id="WP_054197593.1">
    <property type="nucleotide sequence ID" value="NZ_CALUQK010000005.1"/>
</dbReference>
<evidence type="ECO:0000259" key="8">
    <source>
        <dbReference type="Pfam" id="PF02683"/>
    </source>
</evidence>
<reference evidence="10 12" key="2">
    <citation type="submission" date="2018-06" db="EMBL/GenBank/DDBJ databases">
        <authorList>
            <consortium name="Pathogen Informatics"/>
            <person name="Doyle S."/>
        </authorList>
    </citation>
    <scope>NUCLEOTIDE SEQUENCE [LARGE SCALE GENOMIC DNA]</scope>
    <source>
        <strain evidence="10 12">NCTC13156</strain>
    </source>
</reference>
<evidence type="ECO:0000256" key="1">
    <source>
        <dbReference type="ARBA" id="ARBA00004141"/>
    </source>
</evidence>
<gene>
    <name evidence="10" type="primary">ccdA1</name>
    <name evidence="9" type="ORF">HPU229334_02215</name>
    <name evidence="10" type="ORF">NCTC13156_00802</name>
</gene>
<dbReference type="Proteomes" id="UP000255269">
    <property type="component" value="Unassembled WGS sequence"/>
</dbReference>
<keyword evidence="4" id="KW-0201">Cytochrome c-type biogenesis</keyword>
<dbReference type="Pfam" id="PF02683">
    <property type="entry name" value="DsbD_TM"/>
    <property type="match status" value="1"/>
</dbReference>
<dbReference type="InterPro" id="IPR003834">
    <property type="entry name" value="Cyt_c_assmbl_TM_dom"/>
</dbReference>
<dbReference type="EMBL" id="UGJF01000001">
    <property type="protein sequence ID" value="STQ87979.1"/>
    <property type="molecule type" value="Genomic_DNA"/>
</dbReference>
<accession>A0A0N1EBW9</accession>
<dbReference type="InterPro" id="IPR051790">
    <property type="entry name" value="Cytochrome_c-biogenesis_DsbD"/>
</dbReference>
<evidence type="ECO:0000313" key="9">
    <source>
        <dbReference type="EMBL" id="KPH56230.1"/>
    </source>
</evidence>
<evidence type="ECO:0000256" key="7">
    <source>
        <dbReference type="SAM" id="Phobius"/>
    </source>
</evidence>
<dbReference type="Proteomes" id="UP000037997">
    <property type="component" value="Unassembled WGS sequence"/>
</dbReference>
<keyword evidence="3 7" id="KW-0812">Transmembrane</keyword>
<dbReference type="PATRIC" id="fig|35818.11.peg.432"/>
<evidence type="ECO:0000313" key="12">
    <source>
        <dbReference type="Proteomes" id="UP000255269"/>
    </source>
</evidence>
<evidence type="ECO:0000313" key="10">
    <source>
        <dbReference type="EMBL" id="STQ87979.1"/>
    </source>
</evidence>
<comment type="subcellular location">
    <subcellularLocation>
        <location evidence="1">Membrane</location>
        <topology evidence="1">Multi-pass membrane protein</topology>
    </subcellularLocation>
</comment>
<dbReference type="GO" id="GO:0016020">
    <property type="term" value="C:membrane"/>
    <property type="evidence" value="ECO:0007669"/>
    <property type="project" value="UniProtKB-SubCell"/>
</dbReference>
<dbReference type="PANTHER" id="PTHR31272:SF4">
    <property type="entry name" value="CYTOCHROME C-TYPE BIOGENESIS PROTEIN HI_1454-RELATED"/>
    <property type="match status" value="1"/>
</dbReference>
<protein>
    <submittedName>
        <fullName evidence="9">Cytochrome C biogenesis protein</fullName>
    </submittedName>
</protein>
<evidence type="ECO:0000256" key="5">
    <source>
        <dbReference type="ARBA" id="ARBA00022989"/>
    </source>
</evidence>
<feature type="domain" description="Cytochrome C biogenesis protein transmembrane" evidence="8">
    <location>
        <begin position="16"/>
        <end position="216"/>
    </location>
</feature>
<evidence type="ECO:0000256" key="2">
    <source>
        <dbReference type="ARBA" id="ARBA00006143"/>
    </source>
</evidence>
<feature type="transmembrane region" description="Helical" evidence="7">
    <location>
        <begin position="62"/>
        <end position="86"/>
    </location>
</feature>
<dbReference type="STRING" id="35818.HPU229336_08360"/>
<dbReference type="GeneID" id="93196873"/>
<proteinExistence type="inferred from homology"/>
<comment type="similarity">
    <text evidence="2">Belongs to the DsbD family.</text>
</comment>
<dbReference type="AlphaFoldDB" id="A0A0N1EBW9"/>
<feature type="transmembrane region" description="Helical" evidence="7">
    <location>
        <begin position="12"/>
        <end position="41"/>
    </location>
</feature>
<feature type="transmembrane region" description="Helical" evidence="7">
    <location>
        <begin position="98"/>
        <end position="125"/>
    </location>
</feature>
<feature type="transmembrane region" description="Helical" evidence="7">
    <location>
        <begin position="179"/>
        <end position="204"/>
    </location>
</feature>
<evidence type="ECO:0000313" key="11">
    <source>
        <dbReference type="Proteomes" id="UP000037997"/>
    </source>
</evidence>
<dbReference type="EMBL" id="JNOC01000016">
    <property type="protein sequence ID" value="KPH56230.1"/>
    <property type="molecule type" value="Genomic_DNA"/>
</dbReference>
<feature type="transmembrane region" description="Helical" evidence="7">
    <location>
        <begin position="146"/>
        <end position="173"/>
    </location>
</feature>
<organism evidence="9 11">
    <name type="scientific">Helicobacter pullorum</name>
    <dbReference type="NCBI Taxonomy" id="35818"/>
    <lineage>
        <taxon>Bacteria</taxon>
        <taxon>Pseudomonadati</taxon>
        <taxon>Campylobacterota</taxon>
        <taxon>Epsilonproteobacteria</taxon>
        <taxon>Campylobacterales</taxon>
        <taxon>Helicobacteraceae</taxon>
        <taxon>Helicobacter</taxon>
    </lineage>
</organism>